<reference evidence="2" key="2">
    <citation type="submission" date="2020-11" db="EMBL/GenBank/DDBJ databases">
        <authorList>
            <person name="Cecchin M."/>
            <person name="Marcolungo L."/>
            <person name="Rossato M."/>
            <person name="Girolomoni L."/>
            <person name="Cosentino E."/>
            <person name="Cuine S."/>
            <person name="Li-Beisson Y."/>
            <person name="Delledonne M."/>
            <person name="Ballottari M."/>
        </authorList>
    </citation>
    <scope>NUCLEOTIDE SEQUENCE</scope>
    <source>
        <strain evidence="2">211/11P</strain>
        <tissue evidence="2">Whole cell</tissue>
    </source>
</reference>
<evidence type="ECO:0000313" key="2">
    <source>
        <dbReference type="EMBL" id="KAI3436826.1"/>
    </source>
</evidence>
<reference evidence="2" key="1">
    <citation type="journal article" date="2019" name="Plant J.">
        <title>Chlorella vulgaris genome assembly and annotation reveals the molecular basis for metabolic acclimation to high light conditions.</title>
        <authorList>
            <person name="Cecchin M."/>
            <person name="Marcolungo L."/>
            <person name="Rossato M."/>
            <person name="Girolomoni L."/>
            <person name="Cosentino E."/>
            <person name="Cuine S."/>
            <person name="Li-Beisson Y."/>
            <person name="Delledonne M."/>
            <person name="Ballottari M."/>
        </authorList>
    </citation>
    <scope>NUCLEOTIDE SEQUENCE</scope>
    <source>
        <strain evidence="2">211/11P</strain>
    </source>
</reference>
<feature type="compositionally biased region" description="Basic and acidic residues" evidence="1">
    <location>
        <begin position="207"/>
        <end position="223"/>
    </location>
</feature>
<dbReference type="AlphaFoldDB" id="A0A9D4TXA3"/>
<organism evidence="2 3">
    <name type="scientific">Chlorella vulgaris</name>
    <name type="common">Green alga</name>
    <dbReference type="NCBI Taxonomy" id="3077"/>
    <lineage>
        <taxon>Eukaryota</taxon>
        <taxon>Viridiplantae</taxon>
        <taxon>Chlorophyta</taxon>
        <taxon>core chlorophytes</taxon>
        <taxon>Trebouxiophyceae</taxon>
        <taxon>Chlorellales</taxon>
        <taxon>Chlorellaceae</taxon>
        <taxon>Chlorella clade</taxon>
        <taxon>Chlorella</taxon>
    </lineage>
</organism>
<evidence type="ECO:0000313" key="3">
    <source>
        <dbReference type="Proteomes" id="UP001055712"/>
    </source>
</evidence>
<evidence type="ECO:0000256" key="1">
    <source>
        <dbReference type="SAM" id="MobiDB-lite"/>
    </source>
</evidence>
<feature type="compositionally biased region" description="Polar residues" evidence="1">
    <location>
        <begin position="1"/>
        <end position="11"/>
    </location>
</feature>
<keyword evidence="3" id="KW-1185">Reference proteome</keyword>
<gene>
    <name evidence="2" type="ORF">D9Q98_006236</name>
</gene>
<dbReference type="Proteomes" id="UP001055712">
    <property type="component" value="Unassembled WGS sequence"/>
</dbReference>
<feature type="compositionally biased region" description="Polar residues" evidence="1">
    <location>
        <begin position="341"/>
        <end position="353"/>
    </location>
</feature>
<feature type="region of interest" description="Disordered" evidence="1">
    <location>
        <begin position="201"/>
        <end position="252"/>
    </location>
</feature>
<feature type="region of interest" description="Disordered" evidence="1">
    <location>
        <begin position="140"/>
        <end position="173"/>
    </location>
</feature>
<feature type="region of interest" description="Disordered" evidence="1">
    <location>
        <begin position="306"/>
        <end position="383"/>
    </location>
</feature>
<accession>A0A9D4TXA3</accession>
<feature type="compositionally biased region" description="Polar residues" evidence="1">
    <location>
        <begin position="224"/>
        <end position="239"/>
    </location>
</feature>
<protein>
    <submittedName>
        <fullName evidence="2">Uncharacterized protein</fullName>
    </submittedName>
</protein>
<comment type="caution">
    <text evidence="2">The sequence shown here is derived from an EMBL/GenBank/DDBJ whole genome shotgun (WGS) entry which is preliminary data.</text>
</comment>
<name>A0A9D4TXA3_CHLVU</name>
<dbReference type="EMBL" id="SIDB01000002">
    <property type="protein sequence ID" value="KAI3436826.1"/>
    <property type="molecule type" value="Genomic_DNA"/>
</dbReference>
<feature type="region of interest" description="Disordered" evidence="1">
    <location>
        <begin position="1"/>
        <end position="50"/>
    </location>
</feature>
<proteinExistence type="predicted"/>
<dbReference type="OrthoDB" id="62528at2759"/>
<sequence length="383" mass="41594">MANVAPVTNPQIAEDNFRPDVVESVPSAPPEGGGAPLEPPQGDTNGGWMPNAPCWFGPPGANGEFIPASWGVHQQQGDVGYHLPEAQCQGTQHFEQWREISTGPPAQQAAYLVSDMYQQQQQQMMLYMAQQQQQQPYYTAPPAPVFAISPPQQPMHHASRQRQQDAGKVARKKKAALLAESSFGCERSFLSGDDASLLASAETSVADDDRPASQRASMEEARRSSQAASGRLSTASSQLRAPGAGRSSAQQYVPTLAPQIEFDREPRAVDWHPYSYADYRHRNYDAKAADKYWKLGGLGPAHGVGTAATDPRWQAQQAKRERQQQFGHAASKHNRERLSGLQPQPVQGTSRSAGANAAAEDERVSEQLAKLSLSGKKNESALS</sequence>